<dbReference type="SUPFAM" id="SSF52317">
    <property type="entry name" value="Class I glutamine amidotransferase-like"/>
    <property type="match status" value="1"/>
</dbReference>
<feature type="transmembrane region" description="Helical" evidence="2">
    <location>
        <begin position="35"/>
        <end position="53"/>
    </location>
</feature>
<comment type="caution">
    <text evidence="5">The sequence shown here is derived from an EMBL/GenBank/DDBJ whole genome shotgun (WGS) entry which is preliminary data.</text>
</comment>
<dbReference type="EMBL" id="RCBY01000105">
    <property type="protein sequence ID" value="RQH37976.1"/>
    <property type="molecule type" value="Genomic_DNA"/>
</dbReference>
<feature type="compositionally biased region" description="Pro residues" evidence="1">
    <location>
        <begin position="435"/>
        <end position="446"/>
    </location>
</feature>
<dbReference type="InterPro" id="IPR039975">
    <property type="entry name" value="IFT52"/>
</dbReference>
<evidence type="ECO:0000256" key="1">
    <source>
        <dbReference type="SAM" id="MobiDB-lite"/>
    </source>
</evidence>
<dbReference type="PANTHER" id="PTHR12969">
    <property type="entry name" value="NGD5/OSM-6/IFT52"/>
    <property type="match status" value="1"/>
</dbReference>
<feature type="transmembrane region" description="Helical" evidence="2">
    <location>
        <begin position="7"/>
        <end position="29"/>
    </location>
</feature>
<feature type="domain" description="DUF7088" evidence="4">
    <location>
        <begin position="107"/>
        <end position="178"/>
    </location>
</feature>
<proteinExistence type="predicted"/>
<dbReference type="Pfam" id="PF09822">
    <property type="entry name" value="ABC_transp_aux"/>
    <property type="match status" value="1"/>
</dbReference>
<dbReference type="PANTHER" id="PTHR12969:SF7">
    <property type="entry name" value="INTRAFLAGELLAR TRANSPORT PROTEIN 52 HOMOLOG"/>
    <property type="match status" value="1"/>
</dbReference>
<dbReference type="Proteomes" id="UP000269154">
    <property type="component" value="Unassembled WGS sequence"/>
</dbReference>
<evidence type="ECO:0000259" key="3">
    <source>
        <dbReference type="Pfam" id="PF09822"/>
    </source>
</evidence>
<dbReference type="InterPro" id="IPR055396">
    <property type="entry name" value="DUF7088"/>
</dbReference>
<feature type="transmembrane region" description="Helical" evidence="2">
    <location>
        <begin position="74"/>
        <end position="96"/>
    </location>
</feature>
<dbReference type="Pfam" id="PF23357">
    <property type="entry name" value="DUF7088"/>
    <property type="match status" value="1"/>
</dbReference>
<dbReference type="RefSeq" id="WP_124154986.1">
    <property type="nucleotide sequence ID" value="NZ_CAWOLW010000008.1"/>
</dbReference>
<evidence type="ECO:0000259" key="4">
    <source>
        <dbReference type="Pfam" id="PF23357"/>
    </source>
</evidence>
<gene>
    <name evidence="5" type="ORF">D5R40_18080</name>
</gene>
<keyword evidence="2" id="KW-0472">Membrane</keyword>
<dbReference type="InterPro" id="IPR019196">
    <property type="entry name" value="ABC_transp_unknown"/>
</dbReference>
<organism evidence="5 6">
    <name type="scientific">Okeania hirsuta</name>
    <dbReference type="NCBI Taxonomy" id="1458930"/>
    <lineage>
        <taxon>Bacteria</taxon>
        <taxon>Bacillati</taxon>
        <taxon>Cyanobacteriota</taxon>
        <taxon>Cyanophyceae</taxon>
        <taxon>Oscillatoriophycideae</taxon>
        <taxon>Oscillatoriales</taxon>
        <taxon>Microcoleaceae</taxon>
        <taxon>Okeania</taxon>
    </lineage>
</organism>
<dbReference type="OrthoDB" id="501439at2"/>
<accession>A0A3N6QGB5</accession>
<feature type="transmembrane region" description="Helical" evidence="2">
    <location>
        <begin position="555"/>
        <end position="577"/>
    </location>
</feature>
<protein>
    <submittedName>
        <fullName evidence="5">ABC transporter</fullName>
    </submittedName>
</protein>
<dbReference type="AlphaFoldDB" id="A0A3N6QGB5"/>
<keyword evidence="6" id="KW-1185">Reference proteome</keyword>
<sequence length="580" mass="64922">MNSIKSTWTYIFWLGPILTIIGVSAGVVSGTWEPIPLSLITTGIVIIGLWIFYQAYSVEKNSTTTWWSGRATEAGTNAIFATISVLIILALINFLAVRYQTRIDFTENQKFTLSTQTIEVLENLEKPVKLWIFDRGENPQYTQLIENYQRQGNGKFYFELVDPQKQPGKANEFGVQQLGEIHLEAGERKEVIISRKLEPLTESKLTNSIEEILGGKILTIYFIQGHGERELEEGERGFSEALKALENKKYIVESINLASISQVPEDADVIIIAGPQREFLEAEVTALKEYLDGGGGVFIMLDPSTDPELDDLFEEWGVLVDDRLAIDDPSIGRLVGLDPWVVLVSSYGEHPITDDFSNGISLYPFARPIESETVDGIVESPLIWTNDQSWAETDLRGQLQFNEGRDRLGPLSIGVAFTRSSTVEKSDETGLDLTPIPPLPGQPPNEPVATSTSELEEQKEITSAEVIPPLPGQPPDEFDPTETVEKSENTSEEARLVVLGNSQFATNGWFQQQLNKDVFLNSVSWLGKPEEKILSISPKKTTNRRIAMRLVRARFLSWMAIVILPFLGFTIGGIIWWRRQ</sequence>
<name>A0A3N6QGB5_9CYAN</name>
<evidence type="ECO:0000256" key="2">
    <source>
        <dbReference type="SAM" id="Phobius"/>
    </source>
</evidence>
<reference evidence="5 6" key="1">
    <citation type="journal article" date="2018" name="ACS Chem. Biol.">
        <title>Ketoreductase domain dysfunction expands chemodiversity: malyngamide biosynthesis in the cyanobacterium Okeania hirsuta.</title>
        <authorList>
            <person name="Moss N.A."/>
            <person name="Leao T."/>
            <person name="Rankin M."/>
            <person name="McCullough T.M."/>
            <person name="Qu P."/>
            <person name="Korobeynikov A."/>
            <person name="Smith J.L."/>
            <person name="Gerwick L."/>
            <person name="Gerwick W.H."/>
        </authorList>
    </citation>
    <scope>NUCLEOTIDE SEQUENCE [LARGE SCALE GENOMIC DNA]</scope>
    <source>
        <strain evidence="5 6">PAB10Feb10-1</strain>
    </source>
</reference>
<dbReference type="InterPro" id="IPR029062">
    <property type="entry name" value="Class_I_gatase-like"/>
</dbReference>
<feature type="domain" description="ABC-type uncharacterised transport system" evidence="3">
    <location>
        <begin position="219"/>
        <end position="400"/>
    </location>
</feature>
<keyword evidence="2" id="KW-0812">Transmembrane</keyword>
<keyword evidence="2" id="KW-1133">Transmembrane helix</keyword>
<feature type="region of interest" description="Disordered" evidence="1">
    <location>
        <begin position="423"/>
        <end position="490"/>
    </location>
</feature>
<evidence type="ECO:0000313" key="5">
    <source>
        <dbReference type="EMBL" id="RQH37976.1"/>
    </source>
</evidence>
<evidence type="ECO:0000313" key="6">
    <source>
        <dbReference type="Proteomes" id="UP000269154"/>
    </source>
</evidence>